<reference evidence="8" key="1">
    <citation type="journal article" date="2019" name="Int. J. Syst. Evol. Microbiol.">
        <title>The Global Catalogue of Microorganisms (GCM) 10K type strain sequencing project: providing services to taxonomists for standard genome sequencing and annotation.</title>
        <authorList>
            <consortium name="The Broad Institute Genomics Platform"/>
            <consortium name="The Broad Institute Genome Sequencing Center for Infectious Disease"/>
            <person name="Wu L."/>
            <person name="Ma J."/>
        </authorList>
    </citation>
    <scope>NUCLEOTIDE SEQUENCE [LARGE SCALE GENOMIC DNA]</scope>
    <source>
        <strain evidence="8">CGMCC 1.10188</strain>
    </source>
</reference>
<evidence type="ECO:0000256" key="4">
    <source>
        <dbReference type="ARBA" id="ARBA00022989"/>
    </source>
</evidence>
<keyword evidence="3 6" id="KW-0812">Transmembrane</keyword>
<evidence type="ECO:0000256" key="1">
    <source>
        <dbReference type="ARBA" id="ARBA00004141"/>
    </source>
</evidence>
<organism evidence="7 8">
    <name type="scientific">Tistrella bauzanensis</name>
    <dbReference type="NCBI Taxonomy" id="657419"/>
    <lineage>
        <taxon>Bacteria</taxon>
        <taxon>Pseudomonadati</taxon>
        <taxon>Pseudomonadota</taxon>
        <taxon>Alphaproteobacteria</taxon>
        <taxon>Geminicoccales</taxon>
        <taxon>Geminicoccaceae</taxon>
        <taxon>Tistrella</taxon>
    </lineage>
</organism>
<comment type="caution">
    <text evidence="7">The sequence shown here is derived from an EMBL/GenBank/DDBJ whole genome shotgun (WGS) entry which is preliminary data.</text>
</comment>
<feature type="transmembrane region" description="Helical" evidence="6">
    <location>
        <begin position="122"/>
        <end position="140"/>
    </location>
</feature>
<dbReference type="InterPro" id="IPR004307">
    <property type="entry name" value="TspO_MBR"/>
</dbReference>
<dbReference type="Proteomes" id="UP000603352">
    <property type="component" value="Unassembled WGS sequence"/>
</dbReference>
<comment type="similarity">
    <text evidence="2">Belongs to the TspO/BZRP family.</text>
</comment>
<evidence type="ECO:0000256" key="3">
    <source>
        <dbReference type="ARBA" id="ARBA00022692"/>
    </source>
</evidence>
<evidence type="ECO:0000313" key="7">
    <source>
        <dbReference type="EMBL" id="GGB40563.1"/>
    </source>
</evidence>
<evidence type="ECO:0008006" key="9">
    <source>
        <dbReference type="Google" id="ProtNLM"/>
    </source>
</evidence>
<name>A0ABQ1IIG3_9PROT</name>
<dbReference type="PIRSF" id="PIRSF005859">
    <property type="entry name" value="PBR"/>
    <property type="match status" value="1"/>
</dbReference>
<feature type="transmembrane region" description="Helical" evidence="6">
    <location>
        <begin position="21"/>
        <end position="43"/>
    </location>
</feature>
<sequence>MAGPAIPARRQPPSLLSRPGLGMLIGFILLSAVVSGIGGAVTTPEIDGWYRLLPKPGFTPPDWLFAPVWTALYLMMAVAAWRVWRASGIAGARGALSLHLMQLALNLAWSVLFFGLHLTGAALVDILLLLIAIVLTARAFMAHDRIAGLLMLPYIAWVGYATALNTAIWLSMA</sequence>
<keyword evidence="4 6" id="KW-1133">Transmembrane helix</keyword>
<dbReference type="InterPro" id="IPR038330">
    <property type="entry name" value="TspO/MBR-related_sf"/>
</dbReference>
<dbReference type="PANTHER" id="PTHR10057:SF0">
    <property type="entry name" value="TRANSLOCATOR PROTEIN"/>
    <property type="match status" value="1"/>
</dbReference>
<protein>
    <recommendedName>
        <fullName evidence="9">TspO protein</fullName>
    </recommendedName>
</protein>
<feature type="transmembrane region" description="Helical" evidence="6">
    <location>
        <begin position="152"/>
        <end position="172"/>
    </location>
</feature>
<comment type="subcellular location">
    <subcellularLocation>
        <location evidence="1">Membrane</location>
        <topology evidence="1">Multi-pass membrane protein</topology>
    </subcellularLocation>
</comment>
<evidence type="ECO:0000256" key="6">
    <source>
        <dbReference type="SAM" id="Phobius"/>
    </source>
</evidence>
<feature type="transmembrane region" description="Helical" evidence="6">
    <location>
        <begin position="96"/>
        <end position="116"/>
    </location>
</feature>
<dbReference type="EMBL" id="BMDZ01000023">
    <property type="protein sequence ID" value="GGB40563.1"/>
    <property type="molecule type" value="Genomic_DNA"/>
</dbReference>
<gene>
    <name evidence="7" type="ORF">GCM10011505_22540</name>
</gene>
<feature type="transmembrane region" description="Helical" evidence="6">
    <location>
        <begin position="63"/>
        <end position="84"/>
    </location>
</feature>
<dbReference type="Gene3D" id="1.20.1260.100">
    <property type="entry name" value="TspO/MBR protein"/>
    <property type="match status" value="1"/>
</dbReference>
<evidence type="ECO:0000256" key="2">
    <source>
        <dbReference type="ARBA" id="ARBA00007524"/>
    </source>
</evidence>
<dbReference type="Pfam" id="PF03073">
    <property type="entry name" value="TspO_MBR"/>
    <property type="match status" value="1"/>
</dbReference>
<evidence type="ECO:0000313" key="8">
    <source>
        <dbReference type="Proteomes" id="UP000603352"/>
    </source>
</evidence>
<dbReference type="PANTHER" id="PTHR10057">
    <property type="entry name" value="PERIPHERAL-TYPE BENZODIAZEPINE RECEPTOR"/>
    <property type="match status" value="1"/>
</dbReference>
<keyword evidence="5 6" id="KW-0472">Membrane</keyword>
<evidence type="ECO:0000256" key="5">
    <source>
        <dbReference type="ARBA" id="ARBA00023136"/>
    </source>
</evidence>
<dbReference type="RefSeq" id="WP_229708020.1">
    <property type="nucleotide sequence ID" value="NZ_BMDZ01000023.1"/>
</dbReference>
<proteinExistence type="inferred from homology"/>
<keyword evidence="8" id="KW-1185">Reference proteome</keyword>
<accession>A0ABQ1IIG3</accession>
<dbReference type="CDD" id="cd15904">
    <property type="entry name" value="TSPO_MBR"/>
    <property type="match status" value="1"/>
</dbReference>